<keyword evidence="6" id="KW-0779">Telomere</keyword>
<evidence type="ECO:0000256" key="1">
    <source>
        <dbReference type="ARBA" id="ARBA00004123"/>
    </source>
</evidence>
<dbReference type="Proteomes" id="UP001497522">
    <property type="component" value="Chromosome 3"/>
</dbReference>
<organism evidence="9 10">
    <name type="scientific">Sphagnum jensenii</name>
    <dbReference type="NCBI Taxonomy" id="128206"/>
    <lineage>
        <taxon>Eukaryota</taxon>
        <taxon>Viridiplantae</taxon>
        <taxon>Streptophyta</taxon>
        <taxon>Embryophyta</taxon>
        <taxon>Bryophyta</taxon>
        <taxon>Sphagnophytina</taxon>
        <taxon>Sphagnopsida</taxon>
        <taxon>Sphagnales</taxon>
        <taxon>Sphagnaceae</taxon>
        <taxon>Sphagnum</taxon>
    </lineage>
</organism>
<gene>
    <name evidence="9" type="ORF">CSSPJE1EN2_LOCUS15621</name>
</gene>
<dbReference type="EMBL" id="OZ023704">
    <property type="protein sequence ID" value="CAK9873051.1"/>
    <property type="molecule type" value="Genomic_DNA"/>
</dbReference>
<dbReference type="InterPro" id="IPR028262">
    <property type="entry name" value="CTC1_plant"/>
</dbReference>
<evidence type="ECO:0000256" key="8">
    <source>
        <dbReference type="ARBA" id="ARBA00023242"/>
    </source>
</evidence>
<evidence type="ECO:0000256" key="2">
    <source>
        <dbReference type="ARBA" id="ARBA00004574"/>
    </source>
</evidence>
<comment type="subcellular location">
    <subcellularLocation>
        <location evidence="2">Chromosome</location>
        <location evidence="2">Telomere</location>
    </subcellularLocation>
    <subcellularLocation>
        <location evidence="1">Nucleus</location>
    </subcellularLocation>
</comment>
<keyword evidence="7" id="KW-0238">DNA-binding</keyword>
<keyword evidence="10" id="KW-1185">Reference proteome</keyword>
<name>A0ABP1BD04_9BRYO</name>
<evidence type="ECO:0000256" key="4">
    <source>
        <dbReference type="ARBA" id="ARBA00016175"/>
    </source>
</evidence>
<dbReference type="Pfam" id="PF15491">
    <property type="entry name" value="CTC1_2"/>
    <property type="match status" value="1"/>
</dbReference>
<dbReference type="PANTHER" id="PTHR14865">
    <property type="entry name" value="CST COMPLEX SUBUNIT CTC1"/>
    <property type="match status" value="1"/>
</dbReference>
<evidence type="ECO:0000256" key="6">
    <source>
        <dbReference type="ARBA" id="ARBA00022895"/>
    </source>
</evidence>
<reference evidence="9" key="1">
    <citation type="submission" date="2024-03" db="EMBL/GenBank/DDBJ databases">
        <authorList>
            <consortium name="ELIXIR-Norway"/>
            <consortium name="Elixir Norway"/>
        </authorList>
    </citation>
    <scope>NUCLEOTIDE SEQUENCE</scope>
</reference>
<dbReference type="InterPro" id="IPR042617">
    <property type="entry name" value="CTC1-like"/>
</dbReference>
<proteinExistence type="inferred from homology"/>
<evidence type="ECO:0000313" key="9">
    <source>
        <dbReference type="EMBL" id="CAK9873051.1"/>
    </source>
</evidence>
<protein>
    <recommendedName>
        <fullName evidence="4">CST complex subunit CTC1</fullName>
    </recommendedName>
</protein>
<keyword evidence="5" id="KW-0158">Chromosome</keyword>
<accession>A0ABP1BD04</accession>
<evidence type="ECO:0000256" key="3">
    <source>
        <dbReference type="ARBA" id="ARBA00006332"/>
    </source>
</evidence>
<sequence length="1614" mass="177291">MHENRLSLRDLLSITLPFSCSSFFLHNTHSLPLASSSSDAAEQTCVVDSGSHPKRTREGAAAAAFPVVEFCSSVRKKKKQRLGSELLQISTEPWSIVGRLQLWNTSTSTSSVADLQRDHRTIDCLALTDGEISICCSVASLHPQFLGQLVQITCWTFVPRTACSAVCRHAVVKCSSVVEAAAAEGSKQLFSSSGNTNVSQKYVGKGKIVHGLSCSGEDYKSSLTAGGCLEIHNLKLLAGSSALSLQLPTFPSLSLIPTAADIGMIVCESPQLKKRVHNSQVEIWGLLHCISPPFVLPSKASPLSASVAKSAKAWSGTEKSVFKQESAGQTMLGFIVELRMCPHIPGCEHSALLPAVGKECVHVYFSGSVASWRPVLSVVIGQCVTITGLQRKLILVGPEKNEHFLFVATKSSLIGFLDLNSLMLAGARIGSYIGIVTDIPMPGQLVELNKRAWLLLTHYNVSQLHGLRVGAMVAVRHVHIMVLNSAGEKGLLLGACFRSHVCVVLFSDSNVMPVLQQPSRNHLSKHMEHLPFASAFWVLQVIVSLRCKFQGVYTQKQLIGSKKCAGIIQACLPILLTTPVTLHRDVFKEFFWHSRFCCLGEDLPCRLSTKVPPISNFCDHIESLWHDPHSIVWQAGKKHCDCFDTHSEWNPSLGLQRGEICAHYVRRIISSAELGLVLIGSLRVCQNSGKLQLVDATGALDVMIPDLQCFANLSSTYQITSFSLVVEGKWRTSTQSAEANCGRLPNCPVAWSTLLKGLVFKKEPSKLLSYYVHFQIQHASCFKNLVWPSRETCTSDPSWLRKFNQIEGHDDSWKGKQFEILMVTHKDPVRLKPGVEAAEGNQWTLYAEAILLPFCLRIVGESSAPNECSYLPMANIQMDLRNSRMTNLNKRPDAKYQERGFEGSNADLDNSATGNRVITGCSIGCSVCFLLNEHPGGKMKVEQHAHTYSSSLDIKGCLKMKEKLGSEAFCCQTEEECLGHIMDCDFRKVILEFDQSGSEYSQILHMGHFYLLPILQSEPSTCTNLKNSLQLAKFTVGASCPLLSLAWNFSEDGHPSRTNAVATDSLGILSGQKLPKPYCLLEQVDQKPPGYNDNTVTDIYAHGRSPSGILTRCKCNSGTTVQQCSDMRHLNACTALLDEYMQVRDVVLTVGKTSQKYFRNLLTKLKAQAVAQLLSVREALDCAPHCAKTVSDSLCNHEEASENKTDPGIVPNSAGIFALQGAIVSVCGQVESVEPLGSFASLTSGHQLKLKQPFSSSSSNNFMENQALVLNVQDLNGCQIIKVHCNFAKYVCPVGLGPGVIACFRHILLQRSPNIQLQSLPTTLIEVHSIRERLPVFSQGAMDNLLTVLTKHQRRPVDLLDCPKKLDLLSDLVNPTDISGRYLRLHCRVVGVQNLDLQWQGSLSFQSAGLDYDWLSMNCEEMLHCVSVTLGCFTIDDGSSVADCWATGQVATELLGFPSVFEKTQAQLQILTSRIFPVSKRGSEMEASLDQVLCMLVHCHGRITVETEGSQAETGNMSWLVKGADGNTLQEEEGVILRVIMQRACQMSSLVLECHAVSIEEKMAIHTGEKRVPTSTLALINGRPMQTQVCKRIQLFARSVESVNSWREVQNMSE</sequence>
<dbReference type="PANTHER" id="PTHR14865:SF2">
    <property type="entry name" value="CST COMPLEX SUBUNIT CTC1"/>
    <property type="match status" value="1"/>
</dbReference>
<comment type="similarity">
    <text evidence="3">Belongs to the CTC1 family.</text>
</comment>
<evidence type="ECO:0000256" key="5">
    <source>
        <dbReference type="ARBA" id="ARBA00022454"/>
    </source>
</evidence>
<keyword evidence="8" id="KW-0539">Nucleus</keyword>
<evidence type="ECO:0000256" key="7">
    <source>
        <dbReference type="ARBA" id="ARBA00023125"/>
    </source>
</evidence>
<evidence type="ECO:0000313" key="10">
    <source>
        <dbReference type="Proteomes" id="UP001497522"/>
    </source>
</evidence>